<evidence type="ECO:0000313" key="1">
    <source>
        <dbReference type="EMBL" id="PPR01652.1"/>
    </source>
</evidence>
<gene>
    <name evidence="1" type="ORF">CVT24_001539</name>
</gene>
<evidence type="ECO:0000313" key="2">
    <source>
        <dbReference type="Proteomes" id="UP000284842"/>
    </source>
</evidence>
<organism evidence="1 2">
    <name type="scientific">Panaeolus cyanescens</name>
    <dbReference type="NCBI Taxonomy" id="181874"/>
    <lineage>
        <taxon>Eukaryota</taxon>
        <taxon>Fungi</taxon>
        <taxon>Dikarya</taxon>
        <taxon>Basidiomycota</taxon>
        <taxon>Agaricomycotina</taxon>
        <taxon>Agaricomycetes</taxon>
        <taxon>Agaricomycetidae</taxon>
        <taxon>Agaricales</taxon>
        <taxon>Agaricineae</taxon>
        <taxon>Galeropsidaceae</taxon>
        <taxon>Panaeolus</taxon>
    </lineage>
</organism>
<dbReference type="Proteomes" id="UP000284842">
    <property type="component" value="Unassembled WGS sequence"/>
</dbReference>
<dbReference type="AlphaFoldDB" id="A0A409YF57"/>
<proteinExistence type="predicted"/>
<reference evidence="1 2" key="1">
    <citation type="journal article" date="2018" name="Evol. Lett.">
        <title>Horizontal gene cluster transfer increased hallucinogenic mushroom diversity.</title>
        <authorList>
            <person name="Reynolds H.T."/>
            <person name="Vijayakumar V."/>
            <person name="Gluck-Thaler E."/>
            <person name="Korotkin H.B."/>
            <person name="Matheny P.B."/>
            <person name="Slot J.C."/>
        </authorList>
    </citation>
    <scope>NUCLEOTIDE SEQUENCE [LARGE SCALE GENOMIC DNA]</scope>
    <source>
        <strain evidence="1 2">2629</strain>
    </source>
</reference>
<protein>
    <submittedName>
        <fullName evidence="1">Uncharacterized protein</fullName>
    </submittedName>
</protein>
<name>A0A409YF57_9AGAR</name>
<comment type="caution">
    <text evidence="1">The sequence shown here is derived from an EMBL/GenBank/DDBJ whole genome shotgun (WGS) entry which is preliminary data.</text>
</comment>
<sequence>MSRTKENDLRIVVAVGTVTPKTVQICILEYNYWTGIPKNHSFYMNYWDKWPFNGRSPVYATSQDYFVLIRGSVLYCWNFMNNRHSRWAVPEQNYIRMDAESNPSLIIFMTCSKLYGWVPTDGKNTTDVQPFIPTFSYDLPEVTHGPDIVQRSLATWYGSTEFSLIFDLISRVPGDTKYTITTCELHLPDSNGEGGCVKHLSTERFPYRSDRNVSFQQFYVYRVSHGRLFKMCWDGAQQGAPTSYVKVFFRDDPRTPTDGLEGDPMVEVDLHFPDKRGMEDADANTSLIDANVDFASGRLCYLLQRGTAVGVVDYLLPAP</sequence>
<accession>A0A409YF57</accession>
<dbReference type="EMBL" id="NHTK01001226">
    <property type="protein sequence ID" value="PPR01652.1"/>
    <property type="molecule type" value="Genomic_DNA"/>
</dbReference>
<dbReference type="InParanoid" id="A0A409YF57"/>
<keyword evidence="2" id="KW-1185">Reference proteome</keyword>